<dbReference type="EMBL" id="DTOZ01000093">
    <property type="protein sequence ID" value="HGE78087.1"/>
    <property type="molecule type" value="Genomic_DNA"/>
</dbReference>
<name>A0A7V3VU12_UNCW3</name>
<accession>A0A7V3VU12</accession>
<protein>
    <recommendedName>
        <fullName evidence="2">Dipeptidylpeptidase IV N-terminal domain-containing protein</fullName>
    </recommendedName>
</protein>
<dbReference type="Pfam" id="PF07676">
    <property type="entry name" value="PD40"/>
    <property type="match status" value="1"/>
</dbReference>
<dbReference type="Gene3D" id="2.120.10.30">
    <property type="entry name" value="TolB, C-terminal domain"/>
    <property type="match status" value="1"/>
</dbReference>
<organism evidence="1">
    <name type="scientific">candidate division WOR-3 bacterium</name>
    <dbReference type="NCBI Taxonomy" id="2052148"/>
    <lineage>
        <taxon>Bacteria</taxon>
        <taxon>Bacteria division WOR-3</taxon>
    </lineage>
</organism>
<dbReference type="InterPro" id="IPR011042">
    <property type="entry name" value="6-blade_b-propeller_TolB-like"/>
</dbReference>
<dbReference type="InterPro" id="IPR011659">
    <property type="entry name" value="WD40"/>
</dbReference>
<gene>
    <name evidence="1" type="ORF">ENX68_03685</name>
</gene>
<dbReference type="AlphaFoldDB" id="A0A7V3VU12"/>
<sequence length="185" mass="21008">MTIEDTFPQIGPHDGRMFVLKRDGSNLKEVGRGLYADISPDQKKFVYQKFNQGLWIMNIDGTNSHPVSTDSLDGLPAWSSDGEWIAYVRKEGWNDEDLWIMDTIGNLKMKKRDGTTGTQPDWAPVDTNALVWVYIIVYLSDNTTRGISGAYLKWSPDGSHFVGYDPSRSIYVMRVDGSNKFYIEP</sequence>
<reference evidence="1" key="1">
    <citation type="journal article" date="2020" name="mSystems">
        <title>Genome- and Community-Level Interaction Insights into Carbon Utilization and Element Cycling Functions of Hydrothermarchaeota in Hydrothermal Sediment.</title>
        <authorList>
            <person name="Zhou Z."/>
            <person name="Liu Y."/>
            <person name="Xu W."/>
            <person name="Pan J."/>
            <person name="Luo Z.H."/>
            <person name="Li M."/>
        </authorList>
    </citation>
    <scope>NUCLEOTIDE SEQUENCE [LARGE SCALE GENOMIC DNA]</scope>
    <source>
        <strain evidence="1">SpSt-961</strain>
    </source>
</reference>
<dbReference type="SUPFAM" id="SSF69304">
    <property type="entry name" value="Tricorn protease N-terminal domain"/>
    <property type="match status" value="1"/>
</dbReference>
<proteinExistence type="predicted"/>
<evidence type="ECO:0000313" key="1">
    <source>
        <dbReference type="EMBL" id="HGE78087.1"/>
    </source>
</evidence>
<evidence type="ECO:0008006" key="2">
    <source>
        <dbReference type="Google" id="ProtNLM"/>
    </source>
</evidence>
<comment type="caution">
    <text evidence="1">The sequence shown here is derived from an EMBL/GenBank/DDBJ whole genome shotgun (WGS) entry which is preliminary data.</text>
</comment>